<dbReference type="PRINTS" id="PR00129">
    <property type="entry name" value="CUTINASE"/>
</dbReference>
<reference evidence="13 14" key="1">
    <citation type="submission" date="2014-04" db="EMBL/GenBank/DDBJ databases">
        <authorList>
            <consortium name="DOE Joint Genome Institute"/>
            <person name="Kuo A."/>
            <person name="Martino E."/>
            <person name="Perotto S."/>
            <person name="Kohler A."/>
            <person name="Nagy L.G."/>
            <person name="Floudas D."/>
            <person name="Copeland A."/>
            <person name="Barry K.W."/>
            <person name="Cichocki N."/>
            <person name="Veneault-Fourrey C."/>
            <person name="LaButti K."/>
            <person name="Lindquist E.A."/>
            <person name="Lipzen A."/>
            <person name="Lundell T."/>
            <person name="Morin E."/>
            <person name="Murat C."/>
            <person name="Sun H."/>
            <person name="Tunlid A."/>
            <person name="Henrissat B."/>
            <person name="Grigoriev I.V."/>
            <person name="Hibbett D.S."/>
            <person name="Martin F."/>
            <person name="Nordberg H.P."/>
            <person name="Cantor M.N."/>
            <person name="Hua S.X."/>
        </authorList>
    </citation>
    <scope>NUCLEOTIDE SEQUENCE [LARGE SCALE GENOMIC DNA]</scope>
    <source>
        <strain evidence="13 14">Zn</strain>
    </source>
</reference>
<dbReference type="Pfam" id="PF01083">
    <property type="entry name" value="Cutinase"/>
    <property type="match status" value="1"/>
</dbReference>
<dbReference type="PANTHER" id="PTHR48250">
    <property type="entry name" value="CUTINASE 2-RELATED"/>
    <property type="match status" value="1"/>
</dbReference>
<accession>A0A0C3HGC8</accession>
<feature type="active site" evidence="10">
    <location>
        <position position="224"/>
    </location>
</feature>
<keyword evidence="6 12" id="KW-0732">Signal</keyword>
<reference evidence="14" key="2">
    <citation type="submission" date="2015-01" db="EMBL/GenBank/DDBJ databases">
        <title>Evolutionary Origins and Diversification of the Mycorrhizal Mutualists.</title>
        <authorList>
            <consortium name="DOE Joint Genome Institute"/>
            <consortium name="Mycorrhizal Genomics Consortium"/>
            <person name="Kohler A."/>
            <person name="Kuo A."/>
            <person name="Nagy L.G."/>
            <person name="Floudas D."/>
            <person name="Copeland A."/>
            <person name="Barry K.W."/>
            <person name="Cichocki N."/>
            <person name="Veneault-Fourrey C."/>
            <person name="LaButti K."/>
            <person name="Lindquist E.A."/>
            <person name="Lipzen A."/>
            <person name="Lundell T."/>
            <person name="Morin E."/>
            <person name="Murat C."/>
            <person name="Riley R."/>
            <person name="Ohm R."/>
            <person name="Sun H."/>
            <person name="Tunlid A."/>
            <person name="Henrissat B."/>
            <person name="Grigoriev I.V."/>
            <person name="Hibbett D.S."/>
            <person name="Martin F."/>
        </authorList>
    </citation>
    <scope>NUCLEOTIDE SEQUENCE [LARGE SCALE GENOMIC DNA]</scope>
    <source>
        <strain evidence="14">Zn</strain>
    </source>
</reference>
<dbReference type="HOGENOM" id="CLU_040058_2_1_1"/>
<evidence type="ECO:0000256" key="4">
    <source>
        <dbReference type="ARBA" id="ARBA00022487"/>
    </source>
</evidence>
<dbReference type="InterPro" id="IPR000675">
    <property type="entry name" value="Cutinase/axe"/>
</dbReference>
<evidence type="ECO:0000256" key="2">
    <source>
        <dbReference type="ARBA" id="ARBA00007534"/>
    </source>
</evidence>
<evidence type="ECO:0000256" key="6">
    <source>
        <dbReference type="ARBA" id="ARBA00022729"/>
    </source>
</evidence>
<dbReference type="OrthoDB" id="3225429at2759"/>
<dbReference type="AlphaFoldDB" id="A0A0C3HGC8"/>
<dbReference type="InterPro" id="IPR029058">
    <property type="entry name" value="AB_hydrolase_fold"/>
</dbReference>
<dbReference type="InterPro" id="IPR043580">
    <property type="entry name" value="CUTINASE_1"/>
</dbReference>
<organism evidence="13 14">
    <name type="scientific">Oidiodendron maius (strain Zn)</name>
    <dbReference type="NCBI Taxonomy" id="913774"/>
    <lineage>
        <taxon>Eukaryota</taxon>
        <taxon>Fungi</taxon>
        <taxon>Dikarya</taxon>
        <taxon>Ascomycota</taxon>
        <taxon>Pezizomycotina</taxon>
        <taxon>Leotiomycetes</taxon>
        <taxon>Leotiomycetes incertae sedis</taxon>
        <taxon>Myxotrichaceae</taxon>
        <taxon>Oidiodendron</taxon>
    </lineage>
</organism>
<feature type="active site" description="Proton donor/acceptor" evidence="10">
    <location>
        <position position="237"/>
    </location>
</feature>
<evidence type="ECO:0000256" key="10">
    <source>
        <dbReference type="PIRSR" id="PIRSR611150-1"/>
    </source>
</evidence>
<sequence>MRFSLYILSCLGLSLASPIPSEGLGMRELIRKNTSLNNFITLLLEYLPAIDDTIADLVGVLTDFEALLVDVTGDQDTYNGLGGPCTEYTLIFARGTTEPGNVGILVGPPLITAITNIVGTSALTVQGVNNYGATVDGYLEGGDPAGSAEMAKQIQQAYAACPNTKLIASGYSQGGQIVHNAAAQLPAKVGQWISSAVIFGDPDNGTAVANVPASKTDVYCHQGDNICVNGDFVLPAHLTYAENVQAAAQFITSH</sequence>
<evidence type="ECO:0000256" key="3">
    <source>
        <dbReference type="ARBA" id="ARBA00013095"/>
    </source>
</evidence>
<keyword evidence="5 12" id="KW-0964">Secreted</keyword>
<comment type="subcellular location">
    <subcellularLocation>
        <location evidence="1 12">Secreted</location>
    </subcellularLocation>
</comment>
<dbReference type="InterPro" id="IPR011150">
    <property type="entry name" value="Cutinase_monf"/>
</dbReference>
<proteinExistence type="inferred from homology"/>
<evidence type="ECO:0000256" key="12">
    <source>
        <dbReference type="RuleBase" id="RU361263"/>
    </source>
</evidence>
<comment type="similarity">
    <text evidence="2 12">Belongs to the cutinase family.</text>
</comment>
<comment type="catalytic activity">
    <reaction evidence="9 12">
        <text>cutin + H2O = cutin monomers.</text>
        <dbReference type="EC" id="3.1.1.74"/>
    </reaction>
</comment>
<dbReference type="SMART" id="SM01110">
    <property type="entry name" value="Cutinase"/>
    <property type="match status" value="1"/>
</dbReference>
<dbReference type="GO" id="GO:0016052">
    <property type="term" value="P:carbohydrate catabolic process"/>
    <property type="evidence" value="ECO:0007669"/>
    <property type="project" value="TreeGrafter"/>
</dbReference>
<protein>
    <recommendedName>
        <fullName evidence="3 12">Cutinase</fullName>
        <ecNumber evidence="3 12">3.1.1.74</ecNumber>
    </recommendedName>
</protein>
<gene>
    <name evidence="13" type="ORF">OIDMADRAFT_29096</name>
</gene>
<dbReference type="Proteomes" id="UP000054321">
    <property type="component" value="Unassembled WGS sequence"/>
</dbReference>
<dbReference type="GO" id="GO:0005576">
    <property type="term" value="C:extracellular region"/>
    <property type="evidence" value="ECO:0007669"/>
    <property type="project" value="UniProtKB-SubCell"/>
</dbReference>
<evidence type="ECO:0000256" key="8">
    <source>
        <dbReference type="ARBA" id="ARBA00023157"/>
    </source>
</evidence>
<comment type="function">
    <text evidence="12">Catalyzes the hydrolysis of complex carboxylic polyesters found in the cell wall of plants. Degrades cutin, a macromolecule that forms the structure of the plant cuticle.</text>
</comment>
<feature type="disulfide bond" evidence="11">
    <location>
        <begin position="85"/>
        <end position="161"/>
    </location>
</feature>
<feature type="active site" description="Nucleophile" evidence="10">
    <location>
        <position position="172"/>
    </location>
</feature>
<evidence type="ECO:0000256" key="1">
    <source>
        <dbReference type="ARBA" id="ARBA00004613"/>
    </source>
</evidence>
<feature type="signal peptide" evidence="12">
    <location>
        <begin position="1"/>
        <end position="16"/>
    </location>
</feature>
<dbReference type="InParanoid" id="A0A0C3HGC8"/>
<evidence type="ECO:0000256" key="11">
    <source>
        <dbReference type="PIRSR" id="PIRSR611150-2"/>
    </source>
</evidence>
<dbReference type="PROSITE" id="PS00155">
    <property type="entry name" value="CUTINASE_1"/>
    <property type="match status" value="1"/>
</dbReference>
<evidence type="ECO:0000256" key="5">
    <source>
        <dbReference type="ARBA" id="ARBA00022525"/>
    </source>
</evidence>
<dbReference type="STRING" id="913774.A0A0C3HGC8"/>
<dbReference type="Gene3D" id="3.40.50.1820">
    <property type="entry name" value="alpha/beta hydrolase"/>
    <property type="match status" value="1"/>
</dbReference>
<evidence type="ECO:0000313" key="14">
    <source>
        <dbReference type="Proteomes" id="UP000054321"/>
    </source>
</evidence>
<dbReference type="PANTHER" id="PTHR48250:SF1">
    <property type="entry name" value="CUTINASE"/>
    <property type="match status" value="1"/>
</dbReference>
<dbReference type="GO" id="GO:0050525">
    <property type="term" value="F:cutinase activity"/>
    <property type="evidence" value="ECO:0007669"/>
    <property type="project" value="UniProtKB-UniRule"/>
</dbReference>
<feature type="chain" id="PRO_5005111277" description="Cutinase" evidence="12">
    <location>
        <begin position="17"/>
        <end position="254"/>
    </location>
</feature>
<evidence type="ECO:0000256" key="9">
    <source>
        <dbReference type="ARBA" id="ARBA00034045"/>
    </source>
</evidence>
<keyword evidence="8 11" id="KW-1015">Disulfide bond</keyword>
<keyword evidence="4 12" id="KW-0719">Serine esterase</keyword>
<dbReference type="SUPFAM" id="SSF53474">
    <property type="entry name" value="alpha/beta-Hydrolases"/>
    <property type="match status" value="1"/>
</dbReference>
<dbReference type="EC" id="3.1.1.74" evidence="3 12"/>
<evidence type="ECO:0000256" key="7">
    <source>
        <dbReference type="ARBA" id="ARBA00022801"/>
    </source>
</evidence>
<keyword evidence="14" id="KW-1185">Reference proteome</keyword>
<evidence type="ECO:0000313" key="13">
    <source>
        <dbReference type="EMBL" id="KIN01427.1"/>
    </source>
</evidence>
<dbReference type="EMBL" id="KN832876">
    <property type="protein sequence ID" value="KIN01427.1"/>
    <property type="molecule type" value="Genomic_DNA"/>
</dbReference>
<name>A0A0C3HGC8_OIDMZ</name>
<feature type="disulfide bond" evidence="11">
    <location>
        <begin position="220"/>
        <end position="227"/>
    </location>
</feature>
<keyword evidence="7 12" id="KW-0378">Hydrolase</keyword>